<evidence type="ECO:0000313" key="3">
    <source>
        <dbReference type="EMBL" id="WUQ88060.1"/>
    </source>
</evidence>
<reference evidence="3" key="1">
    <citation type="submission" date="2022-10" db="EMBL/GenBank/DDBJ databases">
        <title>The complete genomes of actinobacterial strains from the NBC collection.</title>
        <authorList>
            <person name="Joergensen T.S."/>
            <person name="Alvarez Arevalo M."/>
            <person name="Sterndorff E.B."/>
            <person name="Faurdal D."/>
            <person name="Vuksanovic O."/>
            <person name="Mourched A.-S."/>
            <person name="Charusanti P."/>
            <person name="Shaw S."/>
            <person name="Blin K."/>
            <person name="Weber T."/>
        </authorList>
    </citation>
    <scope>NUCLEOTIDE SEQUENCE</scope>
    <source>
        <strain evidence="3">NBC_00222</strain>
    </source>
</reference>
<proteinExistence type="predicted"/>
<evidence type="ECO:0000256" key="1">
    <source>
        <dbReference type="SAM" id="MobiDB-lite"/>
    </source>
</evidence>
<dbReference type="RefSeq" id="WP_328958612.1">
    <property type="nucleotide sequence ID" value="NZ_CP108110.1"/>
</dbReference>
<name>A0ABZ1UA77_9ACTN</name>
<sequence length="357" mass="38459">MIRNPWRHNEPLDHAELARLLPAPADPRLAADRQDLLEEYLMSEIHQPDHAPAGPAAPTASPARRPLRRAVLFATAVAAAAALAVVVSVGGSPGANTVAAPELVKAPVVQIEEGSAVQLASTVREIAAAATARTTPQPGPGQYIYIKSRVSFMSTRHNVDTGESTTWVQPLHDREVWKSPDGTKGWLDEPGYQDKGGITLDNNEPRKQSTYKWLAAQPNDPDALLKSVYATVSGDRDHDQQAFKEIGSVIREQLVPSALAASLYEAAGRIPGVVVVEHAQDASGRDGIALARLDPQTGERSEWIFDRETHQYLGSRGVQVREFDGVKPGTVVERTTIVTRAIVDAKNQRPGAGQATV</sequence>
<keyword evidence="2" id="KW-0472">Membrane</keyword>
<evidence type="ECO:0000256" key="2">
    <source>
        <dbReference type="SAM" id="Phobius"/>
    </source>
</evidence>
<dbReference type="EMBL" id="CP108110">
    <property type="protein sequence ID" value="WUQ88060.1"/>
    <property type="molecule type" value="Genomic_DNA"/>
</dbReference>
<feature type="transmembrane region" description="Helical" evidence="2">
    <location>
        <begin position="70"/>
        <end position="91"/>
    </location>
</feature>
<protein>
    <submittedName>
        <fullName evidence="3">CU044_5270 family protein</fullName>
    </submittedName>
</protein>
<dbReference type="Proteomes" id="UP001432222">
    <property type="component" value="Chromosome"/>
</dbReference>
<accession>A0ABZ1UA77</accession>
<dbReference type="NCBIfam" id="NF038083">
    <property type="entry name" value="CU044_5270_fam"/>
    <property type="match status" value="1"/>
</dbReference>
<gene>
    <name evidence="3" type="ORF">OHA16_36790</name>
</gene>
<keyword evidence="2" id="KW-0812">Transmembrane</keyword>
<keyword evidence="2" id="KW-1133">Transmembrane helix</keyword>
<feature type="region of interest" description="Disordered" evidence="1">
    <location>
        <begin position="179"/>
        <end position="204"/>
    </location>
</feature>
<organism evidence="3 4">
    <name type="scientific">Kitasatospora purpeofusca</name>
    <dbReference type="NCBI Taxonomy" id="67352"/>
    <lineage>
        <taxon>Bacteria</taxon>
        <taxon>Bacillati</taxon>
        <taxon>Actinomycetota</taxon>
        <taxon>Actinomycetes</taxon>
        <taxon>Kitasatosporales</taxon>
        <taxon>Streptomycetaceae</taxon>
        <taxon>Kitasatospora</taxon>
    </lineage>
</organism>
<evidence type="ECO:0000313" key="4">
    <source>
        <dbReference type="Proteomes" id="UP001432222"/>
    </source>
</evidence>
<keyword evidence="4" id="KW-1185">Reference proteome</keyword>
<dbReference type="InterPro" id="IPR047789">
    <property type="entry name" value="CU044_5270-like"/>
</dbReference>